<gene>
    <name evidence="3" type="ORF">DIT97_22300</name>
</gene>
<comment type="caution">
    <text evidence="3">The sequence shown here is derived from an EMBL/GenBank/DDBJ whole genome shotgun (WGS) entry which is preliminary data.</text>
</comment>
<dbReference type="InterPro" id="IPR036237">
    <property type="entry name" value="Xyl_isomerase-like_sf"/>
</dbReference>
<dbReference type="PANTHER" id="PTHR12110">
    <property type="entry name" value="HYDROXYPYRUVATE ISOMERASE"/>
    <property type="match status" value="1"/>
</dbReference>
<dbReference type="PANTHER" id="PTHR12110:SF52">
    <property type="entry name" value="XYLOSE ISOMERASE"/>
    <property type="match status" value="1"/>
</dbReference>
<reference evidence="3 4" key="1">
    <citation type="journal article" date="2018" name="Nat. Biotechnol.">
        <title>A standardized bacterial taxonomy based on genome phylogeny substantially revises the tree of life.</title>
        <authorList>
            <person name="Parks D.H."/>
            <person name="Chuvochina M."/>
            <person name="Waite D.W."/>
            <person name="Rinke C."/>
            <person name="Skarshewski A."/>
            <person name="Chaumeil P.A."/>
            <person name="Hugenholtz P."/>
        </authorList>
    </citation>
    <scope>NUCLEOTIDE SEQUENCE [LARGE SCALE GENOMIC DNA]</scope>
    <source>
        <strain evidence="3">UBA9375</strain>
    </source>
</reference>
<evidence type="ECO:0000256" key="1">
    <source>
        <dbReference type="SAM" id="MobiDB-lite"/>
    </source>
</evidence>
<proteinExistence type="predicted"/>
<feature type="region of interest" description="Disordered" evidence="1">
    <location>
        <begin position="1"/>
        <end position="24"/>
    </location>
</feature>
<accession>A0A3D3RBY1</accession>
<evidence type="ECO:0000259" key="2">
    <source>
        <dbReference type="Pfam" id="PF01261"/>
    </source>
</evidence>
<feature type="domain" description="Xylose isomerase-like TIM barrel" evidence="2">
    <location>
        <begin position="70"/>
        <end position="279"/>
    </location>
</feature>
<dbReference type="Gene3D" id="3.20.20.150">
    <property type="entry name" value="Divalent-metal-dependent TIM barrel enzymes"/>
    <property type="match status" value="1"/>
</dbReference>
<dbReference type="InterPro" id="IPR013022">
    <property type="entry name" value="Xyl_isomerase-like_TIM-brl"/>
</dbReference>
<dbReference type="AlphaFoldDB" id="A0A3D3RBY1"/>
<dbReference type="Proteomes" id="UP000263642">
    <property type="component" value="Unassembled WGS sequence"/>
</dbReference>
<dbReference type="EMBL" id="DQAY01000133">
    <property type="protein sequence ID" value="HCO25618.1"/>
    <property type="molecule type" value="Genomic_DNA"/>
</dbReference>
<protein>
    <recommendedName>
        <fullName evidence="2">Xylose isomerase-like TIM barrel domain-containing protein</fullName>
    </recommendedName>
</protein>
<dbReference type="InterPro" id="IPR050312">
    <property type="entry name" value="IolE/XylAMocC-like"/>
</dbReference>
<evidence type="ECO:0000313" key="4">
    <source>
        <dbReference type="Proteomes" id="UP000263642"/>
    </source>
</evidence>
<dbReference type="SUPFAM" id="SSF51658">
    <property type="entry name" value="Xylose isomerase-like"/>
    <property type="match status" value="1"/>
</dbReference>
<evidence type="ECO:0000313" key="3">
    <source>
        <dbReference type="EMBL" id="HCO25618.1"/>
    </source>
</evidence>
<name>A0A3D3RBY1_9PLAN</name>
<sequence length="295" mass="32151">MTKELLSQRKVNSFSTSSSTSKPDHANPVLSLIDRISINQITTYHWSLEESLRGLVACGIPAVGLWNRKILDLETAQSAELVIDSGIKVSTISLAGGFTGSNEYPFEEAITDAIQLIEFGGQVNAAAVQIASGPRAGHTLNHARELTVDALKRLGDVAASNGTRLALKTMKNPLARNWTFLNSIESTLEVIDSCQHPAVGIAIDPAHICLENTAKNLIADIISLIAAVQISEIEPGESVQELFPDFDVMEAINEAGYQGYYDLEVWCEHFWQSDYSETLTNLRLACQSETPSQFS</sequence>
<organism evidence="3 4">
    <name type="scientific">Gimesia maris</name>
    <dbReference type="NCBI Taxonomy" id="122"/>
    <lineage>
        <taxon>Bacteria</taxon>
        <taxon>Pseudomonadati</taxon>
        <taxon>Planctomycetota</taxon>
        <taxon>Planctomycetia</taxon>
        <taxon>Planctomycetales</taxon>
        <taxon>Planctomycetaceae</taxon>
        <taxon>Gimesia</taxon>
    </lineage>
</organism>
<dbReference type="Pfam" id="PF01261">
    <property type="entry name" value="AP_endonuc_2"/>
    <property type="match status" value="1"/>
</dbReference>